<dbReference type="RefSeq" id="WP_011814754.1">
    <property type="nucleotide sequence ID" value="NC_008789.1"/>
</dbReference>
<dbReference type="Proteomes" id="UP000000647">
    <property type="component" value="Chromosome"/>
</dbReference>
<name>A1WYH0_HALHL</name>
<evidence type="ECO:0000313" key="7">
    <source>
        <dbReference type="Proteomes" id="UP000000647"/>
    </source>
</evidence>
<gene>
    <name evidence="6" type="ordered locus">Hhal_1968</name>
</gene>
<keyword evidence="2" id="KW-0812">Transmembrane</keyword>
<evidence type="ECO:0000256" key="3">
    <source>
        <dbReference type="ARBA" id="ARBA00022989"/>
    </source>
</evidence>
<dbReference type="OrthoDB" id="5555605at2"/>
<dbReference type="GO" id="GO:0097347">
    <property type="term" value="C:TAM protein secretion complex"/>
    <property type="evidence" value="ECO:0007669"/>
    <property type="project" value="TreeGrafter"/>
</dbReference>
<proteinExistence type="predicted"/>
<dbReference type="InterPro" id="IPR007452">
    <property type="entry name" value="TamB_C"/>
</dbReference>
<evidence type="ECO:0000256" key="4">
    <source>
        <dbReference type="ARBA" id="ARBA00023136"/>
    </source>
</evidence>
<dbReference type="PANTHER" id="PTHR36985">
    <property type="entry name" value="TRANSLOCATION AND ASSEMBLY MODULE SUBUNIT TAMB"/>
    <property type="match status" value="1"/>
</dbReference>
<comment type="subcellular location">
    <subcellularLocation>
        <location evidence="1">Membrane</location>
        <topology evidence="1">Single-pass membrane protein</topology>
    </subcellularLocation>
</comment>
<keyword evidence="3" id="KW-1133">Transmembrane helix</keyword>
<dbReference type="PANTHER" id="PTHR36985:SF1">
    <property type="entry name" value="TRANSLOCATION AND ASSEMBLY MODULE SUBUNIT TAMB"/>
    <property type="match status" value="1"/>
</dbReference>
<keyword evidence="4" id="KW-0472">Membrane</keyword>
<reference evidence="7" key="1">
    <citation type="submission" date="2006-12" db="EMBL/GenBank/DDBJ databases">
        <title>Complete sequence of Halorhodospira halophila SL1.</title>
        <authorList>
            <consortium name="US DOE Joint Genome Institute"/>
            <person name="Copeland A."/>
            <person name="Lucas S."/>
            <person name="Lapidus A."/>
            <person name="Barry K."/>
            <person name="Detter J.C."/>
            <person name="Glavina del Rio T."/>
            <person name="Hammon N."/>
            <person name="Israni S."/>
            <person name="Dalin E."/>
            <person name="Tice H."/>
            <person name="Pitluck S."/>
            <person name="Saunders E."/>
            <person name="Brettin T."/>
            <person name="Bruce D."/>
            <person name="Han C."/>
            <person name="Tapia R."/>
            <person name="Schmutz J."/>
            <person name="Larimer F."/>
            <person name="Land M."/>
            <person name="Hauser L."/>
            <person name="Kyrpides N."/>
            <person name="Mikhailova N."/>
            <person name="Hoff W."/>
            <person name="Richardson P."/>
        </authorList>
    </citation>
    <scope>NUCLEOTIDE SEQUENCE [LARGE SCALE GENOMIC DNA]</scope>
    <source>
        <strain evidence="7">DSM 244 / SL1</strain>
    </source>
</reference>
<dbReference type="GO" id="GO:0009306">
    <property type="term" value="P:protein secretion"/>
    <property type="evidence" value="ECO:0007669"/>
    <property type="project" value="InterPro"/>
</dbReference>
<dbReference type="GO" id="GO:0005886">
    <property type="term" value="C:plasma membrane"/>
    <property type="evidence" value="ECO:0007669"/>
    <property type="project" value="InterPro"/>
</dbReference>
<dbReference type="STRING" id="349124.Hhal_1968"/>
<organism evidence="6 7">
    <name type="scientific">Halorhodospira halophila (strain DSM 244 / SL1)</name>
    <name type="common">Ectothiorhodospira halophila (strain DSM 244 / SL1)</name>
    <dbReference type="NCBI Taxonomy" id="349124"/>
    <lineage>
        <taxon>Bacteria</taxon>
        <taxon>Pseudomonadati</taxon>
        <taxon>Pseudomonadota</taxon>
        <taxon>Gammaproteobacteria</taxon>
        <taxon>Chromatiales</taxon>
        <taxon>Ectothiorhodospiraceae</taxon>
        <taxon>Halorhodospira</taxon>
    </lineage>
</organism>
<sequence>MISLRRLFKLSATTVLAALGLLVLAILWLLMTTAGARLAASVAESLEPRLELRVTGGSLMRGVEVADVAWRDAEIDVAVARAELAWQPQRLLAGEARVNALRVSGVEVTVAEGEEPVAPVDTEARTEPVTLPHIELPLAVDVEELLVEQVVLNIGDAPAQRIKRLEAAWAASGTEWRIHRLLLERDDARVELDGHLHTTESYPLALFVRGTAAAPGLPERVRFASRLGGSAAALRVSSTLSGPVSGGIDLDIQPLDAQLPLRIQTEDLDGGWPLDTREIVAAEGLNLIAQGDIDGLSGHLETGVVGKHVPRSRLRSRFQVDAEGARFTDLTGELLGGGLQGRVELGWDADGVRWDVAADVEDLDPSLEWPQAPHRVSGPLTVRGQAGGDGWALDVGTPGLRGELEGREVAFRGRAEHTLDAVWRLSGIEARVDGGEVLLDGTLAETWDVDLRARLADLGVLDERLGGELDARARVRGAPQALDIETEGRGRDLRFEAYSLAALDWQADVPALAQEPGDALVQLRGIELPQGEIDEVEMRATGSRAAHHLGVRLHAPEGQAHLGLAGGWQPEFGWSGLMVDAGGEFQGHQLTLDAPFPLRYADEELDLGAQCWRYRDARLHLPEGARAGPEGADLDFVLADFDLAWVEPWLPDGVDWQGALSGEGGLRWSPEAGVDARVWAESLGGRLALTLPDEFKDGDPVVREVDYQRLAVQGRYRPEEAEAQLDFEAEEAGNVALRASGDPRPEGEAIAGELMVDGLRLGFFHSLVPDLSEIDGEVRARAQLTGTRSDPRLAGRVELRDGTVAAPQSASRVEDLGLWVAFDGDHADIGGGFRVGDGQARIDGDAAWDGADWSVNVGVDGDELWADVPQYAELAVSPRLQLAVRPGQVRVGGEVEVPRGGIAVRELPDRAVGHSRDVVIVRRDEEADPLAEALPQDWVVEADVELILGDAVTLAAFGVRGRLGGGLRVLQQPDGSTEAYGELRVEDGEYRAYGQRLSIRRGVVLFAGPLDRPQLDIEAVRRIERDRVTAGIRVGGFADDPQVTLFSEPTMSQENALSYLVRGRPMGAEGPGTDEMLASAALALGLYGGSGVITSAAEQIGIRDFEIDTAGEGEDAQVVVSGYISPRLYVAYGVAVFSPVNTVTLRYYLTWQLYLEAVSGEDSALDLMYRFEID</sequence>
<evidence type="ECO:0000313" key="6">
    <source>
        <dbReference type="EMBL" id="ABM62732.1"/>
    </source>
</evidence>
<dbReference type="EMBL" id="CP000544">
    <property type="protein sequence ID" value="ABM62732.1"/>
    <property type="molecule type" value="Genomic_DNA"/>
</dbReference>
<protein>
    <recommendedName>
        <fullName evidence="5">Translocation and assembly module TamB C-terminal domain-containing protein</fullName>
    </recommendedName>
</protein>
<feature type="domain" description="Translocation and assembly module TamB C-terminal" evidence="5">
    <location>
        <begin position="836"/>
        <end position="1172"/>
    </location>
</feature>
<dbReference type="HOGENOM" id="CLU_002338_0_0_6"/>
<reference evidence="6 7" key="2">
    <citation type="journal article" date="2013" name="Stand. Genomic Sci.">
        <title>Complete genome sequence of Halorhodospira halophila SL1.</title>
        <authorList>
            <person name="Challacombe J.F."/>
            <person name="Majid S."/>
            <person name="Deole R."/>
            <person name="Brettin T.S."/>
            <person name="Bruce D."/>
            <person name="Delano S.F."/>
            <person name="Detter J.C."/>
            <person name="Gleasner C.D."/>
            <person name="Han C.S."/>
            <person name="Misra M."/>
            <person name="Reitenga K.G."/>
            <person name="Mikhailova N."/>
            <person name="Woyke T."/>
            <person name="Pitluck S."/>
            <person name="Nolan M."/>
            <person name="Land M.L."/>
            <person name="Saunders E."/>
            <person name="Tapia R."/>
            <person name="Lapidus A."/>
            <person name="Ivanova N."/>
            <person name="Hoff W.D."/>
        </authorList>
    </citation>
    <scope>NUCLEOTIDE SEQUENCE [LARGE SCALE GENOMIC DNA]</scope>
    <source>
        <strain evidence="7">DSM 244 / SL1</strain>
    </source>
</reference>
<dbReference type="AlphaFoldDB" id="A1WYH0"/>
<dbReference type="eggNOG" id="COG2911">
    <property type="taxonomic scope" value="Bacteria"/>
</dbReference>
<dbReference type="Pfam" id="PF04357">
    <property type="entry name" value="TamB"/>
    <property type="match status" value="1"/>
</dbReference>
<evidence type="ECO:0000259" key="5">
    <source>
        <dbReference type="Pfam" id="PF04357"/>
    </source>
</evidence>
<accession>A1WYH0</accession>
<evidence type="ECO:0000256" key="1">
    <source>
        <dbReference type="ARBA" id="ARBA00004167"/>
    </source>
</evidence>
<dbReference type="KEGG" id="hha:Hhal_1968"/>
<evidence type="ECO:0000256" key="2">
    <source>
        <dbReference type="ARBA" id="ARBA00022692"/>
    </source>
</evidence>
<keyword evidence="7" id="KW-1185">Reference proteome</keyword>